<proteinExistence type="inferred from homology"/>
<protein>
    <recommendedName>
        <fullName evidence="4">Nucleoside triphosphate pyrophosphohydrolase</fullName>
        <ecNumber evidence="3">3.6.1.8</ecNumber>
    </recommendedName>
</protein>
<dbReference type="CDD" id="cd11529">
    <property type="entry name" value="NTP-PPase_MazG_Cterm"/>
    <property type="match status" value="1"/>
</dbReference>
<dbReference type="GO" id="GO:0046052">
    <property type="term" value="P:UTP catabolic process"/>
    <property type="evidence" value="ECO:0007669"/>
    <property type="project" value="TreeGrafter"/>
</dbReference>
<dbReference type="EMBL" id="PQCO01000213">
    <property type="protein sequence ID" value="PUE00851.1"/>
    <property type="molecule type" value="Genomic_DNA"/>
</dbReference>
<evidence type="ECO:0000256" key="4">
    <source>
        <dbReference type="ARBA" id="ARBA00074799"/>
    </source>
</evidence>
<organism evidence="7 8">
    <name type="scientific">Candidatus Sedimenticola endophacoides</name>
    <dbReference type="NCBI Taxonomy" id="2548426"/>
    <lineage>
        <taxon>Bacteria</taxon>
        <taxon>Pseudomonadati</taxon>
        <taxon>Pseudomonadota</taxon>
        <taxon>Gammaproteobacteria</taxon>
        <taxon>Chromatiales</taxon>
        <taxon>Sedimenticolaceae</taxon>
        <taxon>Sedimenticola</taxon>
    </lineage>
</organism>
<dbReference type="NCBIfam" id="TIGR00444">
    <property type="entry name" value="mazG"/>
    <property type="match status" value="1"/>
</dbReference>
<dbReference type="FunFam" id="1.10.287.1080:FF:000003">
    <property type="entry name" value="Nucleoside triphosphate pyrophosphohydrolase"/>
    <property type="match status" value="1"/>
</dbReference>
<feature type="domain" description="NTP pyrophosphohydrolase MazG-like" evidence="6">
    <location>
        <begin position="167"/>
        <end position="224"/>
    </location>
</feature>
<dbReference type="SUPFAM" id="SSF101386">
    <property type="entry name" value="all-alpha NTP pyrophosphatases"/>
    <property type="match status" value="2"/>
</dbReference>
<reference evidence="7 8" key="1">
    <citation type="submission" date="2018-01" db="EMBL/GenBank/DDBJ databases">
        <title>Novel co-symbiosis in the lucinid bivalve Phacoides pectinatus.</title>
        <authorList>
            <person name="Lim S.J."/>
            <person name="Davis B.G."/>
            <person name="Gill D.E."/>
            <person name="Engel A.S."/>
            <person name="Anderson L.C."/>
            <person name="Campbell B.J."/>
        </authorList>
    </citation>
    <scope>NUCLEOTIDE SEQUENCE [LARGE SCALE GENOMIC DNA]</scope>
    <source>
        <strain evidence="7">N3_P5</strain>
    </source>
</reference>
<dbReference type="PANTHER" id="PTHR30522">
    <property type="entry name" value="NUCLEOSIDE TRIPHOSPHATE PYROPHOSPHOHYDROLASE"/>
    <property type="match status" value="1"/>
</dbReference>
<dbReference type="Pfam" id="PF03819">
    <property type="entry name" value="MazG"/>
    <property type="match status" value="2"/>
</dbReference>
<dbReference type="GO" id="GO:0046061">
    <property type="term" value="P:dATP catabolic process"/>
    <property type="evidence" value="ECO:0007669"/>
    <property type="project" value="TreeGrafter"/>
</dbReference>
<sequence>MQQLLEIMAALRDPDKGCPWDREQTFESIAPYTLEEAYEVADAIEQGDMRELQAELGDLLFQVAFYSQMGREQGLFDYEAVEAGICEKMRRRHPHVFGDVEVGSAAEQSEAWERHKAAERRRKGREHPHGQLDGIARALPALVRAEKLQRRAAKVGFDWPDADGVFEKLREECGELRRARASGSRAAMRDELGDLLFSAVNLARHLGLDAEQSLREANAKFERRFRGMEAVLDARGEALGGLAMAELDAAWEQVKADERRGG</sequence>
<gene>
    <name evidence="7" type="ORF">C3L24_08820</name>
</gene>
<dbReference type="InterPro" id="IPR004518">
    <property type="entry name" value="MazG-like_dom"/>
</dbReference>
<feature type="region of interest" description="Disordered" evidence="5">
    <location>
        <begin position="108"/>
        <end position="131"/>
    </location>
</feature>
<evidence type="ECO:0000256" key="5">
    <source>
        <dbReference type="SAM" id="MobiDB-lite"/>
    </source>
</evidence>
<dbReference type="GO" id="GO:0047693">
    <property type="term" value="F:ATP diphosphatase activity"/>
    <property type="evidence" value="ECO:0007669"/>
    <property type="project" value="UniProtKB-EC"/>
</dbReference>
<dbReference type="InterPro" id="IPR048011">
    <property type="entry name" value="NTP-PPase_MazG-like_C"/>
</dbReference>
<dbReference type="GO" id="GO:0046081">
    <property type="term" value="P:dUTP catabolic process"/>
    <property type="evidence" value="ECO:0007669"/>
    <property type="project" value="TreeGrafter"/>
</dbReference>
<evidence type="ECO:0000256" key="1">
    <source>
        <dbReference type="ARBA" id="ARBA00052141"/>
    </source>
</evidence>
<keyword evidence="7" id="KW-0378">Hydrolase</keyword>
<comment type="caution">
    <text evidence="7">The sequence shown here is derived from an EMBL/GenBank/DDBJ whole genome shotgun (WGS) entry which is preliminary data.</text>
</comment>
<dbReference type="GO" id="GO:0046047">
    <property type="term" value="P:TTP catabolic process"/>
    <property type="evidence" value="ECO:0007669"/>
    <property type="project" value="TreeGrafter"/>
</dbReference>
<dbReference type="GO" id="GO:0006203">
    <property type="term" value="P:dGTP catabolic process"/>
    <property type="evidence" value="ECO:0007669"/>
    <property type="project" value="TreeGrafter"/>
</dbReference>
<dbReference type="GO" id="GO:0006950">
    <property type="term" value="P:response to stress"/>
    <property type="evidence" value="ECO:0007669"/>
    <property type="project" value="UniProtKB-ARBA"/>
</dbReference>
<dbReference type="NCBIfam" id="NF007113">
    <property type="entry name" value="PRK09562.1"/>
    <property type="match status" value="1"/>
</dbReference>
<dbReference type="Proteomes" id="UP000250928">
    <property type="component" value="Unassembled WGS sequence"/>
</dbReference>
<evidence type="ECO:0000313" key="8">
    <source>
        <dbReference type="Proteomes" id="UP000250928"/>
    </source>
</evidence>
<feature type="domain" description="NTP pyrophosphohydrolase MazG-like" evidence="6">
    <location>
        <begin position="24"/>
        <end position="97"/>
    </location>
</feature>
<dbReference type="InterPro" id="IPR048015">
    <property type="entry name" value="NTP-PPase_MazG-like_N"/>
</dbReference>
<dbReference type="AlphaFoldDB" id="A0A6N4DRA3"/>
<evidence type="ECO:0000259" key="6">
    <source>
        <dbReference type="Pfam" id="PF03819"/>
    </source>
</evidence>
<comment type="similarity">
    <text evidence="2">Belongs to the nucleoside triphosphate pyrophosphohydrolase family.</text>
</comment>
<evidence type="ECO:0000313" key="7">
    <source>
        <dbReference type="EMBL" id="PUE00851.1"/>
    </source>
</evidence>
<dbReference type="CDD" id="cd11528">
    <property type="entry name" value="NTP-PPase_MazG_Nterm"/>
    <property type="match status" value="1"/>
</dbReference>
<comment type="catalytic activity">
    <reaction evidence="1">
        <text>ATP + H2O = AMP + diphosphate + H(+)</text>
        <dbReference type="Rhea" id="RHEA:14245"/>
        <dbReference type="ChEBI" id="CHEBI:15377"/>
        <dbReference type="ChEBI" id="CHEBI:15378"/>
        <dbReference type="ChEBI" id="CHEBI:30616"/>
        <dbReference type="ChEBI" id="CHEBI:33019"/>
        <dbReference type="ChEBI" id="CHEBI:456215"/>
        <dbReference type="EC" id="3.6.1.8"/>
    </reaction>
</comment>
<evidence type="ECO:0000256" key="3">
    <source>
        <dbReference type="ARBA" id="ARBA00066372"/>
    </source>
</evidence>
<dbReference type="EC" id="3.6.1.8" evidence="3"/>
<dbReference type="InterPro" id="IPR011551">
    <property type="entry name" value="NTP_PyrPHydrolase_MazG"/>
</dbReference>
<dbReference type="FunFam" id="1.10.287.1080:FF:000001">
    <property type="entry name" value="Nucleoside triphosphate pyrophosphohydrolase"/>
    <property type="match status" value="1"/>
</dbReference>
<feature type="compositionally biased region" description="Basic residues" evidence="5">
    <location>
        <begin position="117"/>
        <end position="126"/>
    </location>
</feature>
<name>A0A6N4DRA3_9GAMM</name>
<dbReference type="GO" id="GO:0046076">
    <property type="term" value="P:dTTP catabolic process"/>
    <property type="evidence" value="ECO:0007669"/>
    <property type="project" value="TreeGrafter"/>
</dbReference>
<dbReference type="Gene3D" id="1.10.287.1080">
    <property type="entry name" value="MazG-like"/>
    <property type="match status" value="2"/>
</dbReference>
<accession>A0A6N4DRA3</accession>
<dbReference type="PANTHER" id="PTHR30522:SF0">
    <property type="entry name" value="NUCLEOSIDE TRIPHOSPHATE PYROPHOSPHOHYDROLASE"/>
    <property type="match status" value="1"/>
</dbReference>
<evidence type="ECO:0000256" key="2">
    <source>
        <dbReference type="ARBA" id="ARBA00061115"/>
    </source>
</evidence>